<evidence type="ECO:0000313" key="2">
    <source>
        <dbReference type="EMBL" id="EPS25192.1"/>
    </source>
</evidence>
<proteinExistence type="predicted"/>
<feature type="region of interest" description="Disordered" evidence="1">
    <location>
        <begin position="87"/>
        <end position="109"/>
    </location>
</feature>
<evidence type="ECO:0000313" key="3">
    <source>
        <dbReference type="Proteomes" id="UP000019376"/>
    </source>
</evidence>
<keyword evidence="3" id="KW-1185">Reference proteome</keyword>
<sequence length="131" mass="14301">MGASTASSRDSDLGGPVSLLFQAAAPSLDEVFMTERQTSDDGLRTHYTVMSTSGVIITVRTSVRLTFARFLLERMFPFWKTVPSIVSKGDPTQHLTPQPPCDLWQPGSLSPALPALTIREDPPRRATRAEG</sequence>
<dbReference type="HOGENOM" id="CLU_1928329_0_0_1"/>
<evidence type="ECO:0000256" key="1">
    <source>
        <dbReference type="SAM" id="MobiDB-lite"/>
    </source>
</evidence>
<gene>
    <name evidence="2" type="ORF">PDE_00124</name>
</gene>
<organism evidence="2 3">
    <name type="scientific">Penicillium oxalicum (strain 114-2 / CGMCC 5302)</name>
    <name type="common">Penicillium decumbens</name>
    <dbReference type="NCBI Taxonomy" id="933388"/>
    <lineage>
        <taxon>Eukaryota</taxon>
        <taxon>Fungi</taxon>
        <taxon>Dikarya</taxon>
        <taxon>Ascomycota</taxon>
        <taxon>Pezizomycotina</taxon>
        <taxon>Eurotiomycetes</taxon>
        <taxon>Eurotiomycetidae</taxon>
        <taxon>Eurotiales</taxon>
        <taxon>Aspergillaceae</taxon>
        <taxon>Penicillium</taxon>
    </lineage>
</organism>
<dbReference type="EMBL" id="KB644408">
    <property type="protein sequence ID" value="EPS25192.1"/>
    <property type="molecule type" value="Genomic_DNA"/>
</dbReference>
<name>S8ATN7_PENO1</name>
<protein>
    <submittedName>
        <fullName evidence="2">Uncharacterized protein</fullName>
    </submittedName>
</protein>
<dbReference type="Proteomes" id="UP000019376">
    <property type="component" value="Unassembled WGS sequence"/>
</dbReference>
<reference evidence="2 3" key="1">
    <citation type="journal article" date="2013" name="PLoS ONE">
        <title>Genomic and secretomic analyses reveal unique features of the lignocellulolytic enzyme system of Penicillium decumbens.</title>
        <authorList>
            <person name="Liu G."/>
            <person name="Zhang L."/>
            <person name="Wei X."/>
            <person name="Zou G."/>
            <person name="Qin Y."/>
            <person name="Ma L."/>
            <person name="Li J."/>
            <person name="Zheng H."/>
            <person name="Wang S."/>
            <person name="Wang C."/>
            <person name="Xun L."/>
            <person name="Zhao G.-P."/>
            <person name="Zhou Z."/>
            <person name="Qu Y."/>
        </authorList>
    </citation>
    <scope>NUCLEOTIDE SEQUENCE [LARGE SCALE GENOMIC DNA]</scope>
    <source>
        <strain evidence="3">114-2 / CGMCC 5302</strain>
    </source>
</reference>
<dbReference type="AlphaFoldDB" id="S8ATN7"/>
<accession>S8ATN7</accession>